<dbReference type="EMBL" id="ANKC01000769">
    <property type="protein sequence ID" value="EPC74613.1"/>
    <property type="molecule type" value="Genomic_DNA"/>
</dbReference>
<organism evidence="2 3">
    <name type="scientific">Lacticaseibacillus paracasei subsp. paracasei Lpp126</name>
    <dbReference type="NCBI Taxonomy" id="1256206"/>
    <lineage>
        <taxon>Bacteria</taxon>
        <taxon>Bacillati</taxon>
        <taxon>Bacillota</taxon>
        <taxon>Bacilli</taxon>
        <taxon>Lactobacillales</taxon>
        <taxon>Lactobacillaceae</taxon>
        <taxon>Lacticaseibacillus</taxon>
    </lineage>
</organism>
<evidence type="ECO:0000313" key="3">
    <source>
        <dbReference type="Proteomes" id="UP000014243"/>
    </source>
</evidence>
<dbReference type="AlphaFoldDB" id="S2S506"/>
<dbReference type="InterPro" id="IPR015899">
    <property type="entry name" value="UDP-GalPyranose_mutase_C"/>
</dbReference>
<protein>
    <submittedName>
        <fullName evidence="2">UDP-galactopyranose mutase</fullName>
    </submittedName>
</protein>
<dbReference type="PANTHER" id="PTHR21197:SF0">
    <property type="entry name" value="UDP-GALACTOPYRANOSE MUTASE"/>
    <property type="match status" value="1"/>
</dbReference>
<sequence length="77" mass="8862">ITREYPVAWSKGDEPYYPVNNSENNQLFTKYRSLAKEKVPQVAFGGRLGLYRYYNMDQVIAAALQFLNGDFFGNTSK</sequence>
<dbReference type="Pfam" id="PF03275">
    <property type="entry name" value="GLF"/>
    <property type="match status" value="1"/>
</dbReference>
<reference evidence="2 3" key="1">
    <citation type="journal article" date="2013" name="PLoS ONE">
        <title>Lactobacillus paracasei comparative genomics: towards species pan-genome definition and exploitation of diversity.</title>
        <authorList>
            <person name="Smokvina T."/>
            <person name="Wels M."/>
            <person name="Polka J."/>
            <person name="Chervaux C."/>
            <person name="Brisse S."/>
            <person name="Boekhorst J."/>
            <person name="van Hylckama Vlieg J.E."/>
            <person name="Siezen R.J."/>
        </authorList>
    </citation>
    <scope>NUCLEOTIDE SEQUENCE [LARGE SCALE GENOMIC DNA]</scope>
    <source>
        <strain evidence="2 3">Lpp126</strain>
    </source>
</reference>
<proteinExistence type="predicted"/>
<accession>S2S506</accession>
<dbReference type="Proteomes" id="UP000014243">
    <property type="component" value="Unassembled WGS sequence"/>
</dbReference>
<feature type="non-terminal residue" evidence="2">
    <location>
        <position position="1"/>
    </location>
</feature>
<evidence type="ECO:0000313" key="2">
    <source>
        <dbReference type="EMBL" id="EPC74613.1"/>
    </source>
</evidence>
<dbReference type="PANTHER" id="PTHR21197">
    <property type="entry name" value="UDP-GALACTOPYRANOSE MUTASE"/>
    <property type="match status" value="1"/>
</dbReference>
<name>S2S506_LACPA</name>
<comment type="caution">
    <text evidence="2">The sequence shown here is derived from an EMBL/GenBank/DDBJ whole genome shotgun (WGS) entry which is preliminary data.</text>
</comment>
<dbReference type="GO" id="GO:0050660">
    <property type="term" value="F:flavin adenine dinucleotide binding"/>
    <property type="evidence" value="ECO:0007669"/>
    <property type="project" value="TreeGrafter"/>
</dbReference>
<dbReference type="Gene3D" id="3.40.50.720">
    <property type="entry name" value="NAD(P)-binding Rossmann-like Domain"/>
    <property type="match status" value="1"/>
</dbReference>
<dbReference type="GO" id="GO:0008767">
    <property type="term" value="F:UDP-galactopyranose mutase activity"/>
    <property type="evidence" value="ECO:0007669"/>
    <property type="project" value="InterPro"/>
</dbReference>
<dbReference type="GO" id="GO:0005829">
    <property type="term" value="C:cytosol"/>
    <property type="evidence" value="ECO:0007669"/>
    <property type="project" value="TreeGrafter"/>
</dbReference>
<feature type="domain" description="UDP-galactopyranose mutase C-terminal" evidence="1">
    <location>
        <begin position="1"/>
        <end position="53"/>
    </location>
</feature>
<dbReference type="PATRIC" id="fig|1256206.3.peg.1644"/>
<gene>
    <name evidence="2" type="ORF">Lpp126_10733</name>
</gene>
<evidence type="ECO:0000259" key="1">
    <source>
        <dbReference type="Pfam" id="PF03275"/>
    </source>
</evidence>